<comment type="caution">
    <text evidence="1">The sequence shown here is derived from an EMBL/GenBank/DDBJ whole genome shotgun (WGS) entry which is preliminary data.</text>
</comment>
<evidence type="ECO:0000313" key="2">
    <source>
        <dbReference type="Proteomes" id="UP000245609"/>
    </source>
</evidence>
<organism evidence="1 2">
    <name type="scientific">Smittium megazygosporum</name>
    <dbReference type="NCBI Taxonomy" id="133381"/>
    <lineage>
        <taxon>Eukaryota</taxon>
        <taxon>Fungi</taxon>
        <taxon>Fungi incertae sedis</taxon>
        <taxon>Zoopagomycota</taxon>
        <taxon>Kickxellomycotina</taxon>
        <taxon>Harpellomycetes</taxon>
        <taxon>Harpellales</taxon>
        <taxon>Legeriomycetaceae</taxon>
        <taxon>Smittium</taxon>
    </lineage>
</organism>
<protein>
    <submittedName>
        <fullName evidence="1">Uncharacterized protein</fullName>
    </submittedName>
</protein>
<reference evidence="1 2" key="1">
    <citation type="journal article" date="2018" name="MBio">
        <title>Comparative Genomics Reveals the Core Gene Toolbox for the Fungus-Insect Symbiosis.</title>
        <authorList>
            <person name="Wang Y."/>
            <person name="Stata M."/>
            <person name="Wang W."/>
            <person name="Stajich J.E."/>
            <person name="White M.M."/>
            <person name="Moncalvo J.M."/>
        </authorList>
    </citation>
    <scope>NUCLEOTIDE SEQUENCE [LARGE SCALE GENOMIC DNA]</scope>
    <source>
        <strain evidence="1 2">SC-DP-2</strain>
    </source>
</reference>
<proteinExistence type="predicted"/>
<sequence length="265" mass="30203">MNFQSKESDVHLDYIARIFVLAQNPELRLVSKQFYLASKSHFTRVDYPLFKYERDQFFSSNQGIFKNITKVFSEKTTLALLDKIEFLEDSNTSDHVESNTEAADHKASTVAPVIDINKLNGKAIELALKRKHFEPAKLLLRAHKIIPSYTKGRSEPYKAFNCKRADLSRFSRSIINPLLDKDQAEILQLLIGQGESSEHTSTILEIGTEKNNMILVKDVLVYDIGNHNKCFINNALKLVSEKGHIEVGNCFSSMELTFMLITIML</sequence>
<evidence type="ECO:0000313" key="1">
    <source>
        <dbReference type="EMBL" id="PVV01133.1"/>
    </source>
</evidence>
<keyword evidence="2" id="KW-1185">Reference proteome</keyword>
<accession>A0A2T9Z956</accession>
<dbReference type="AlphaFoldDB" id="A0A2T9Z956"/>
<dbReference type="Proteomes" id="UP000245609">
    <property type="component" value="Unassembled WGS sequence"/>
</dbReference>
<dbReference type="OrthoDB" id="194358at2759"/>
<dbReference type="EMBL" id="MBFS01001339">
    <property type="protein sequence ID" value="PVV01133.1"/>
    <property type="molecule type" value="Genomic_DNA"/>
</dbReference>
<gene>
    <name evidence="1" type="ORF">BB560_004460</name>
</gene>
<name>A0A2T9Z956_9FUNG</name>